<evidence type="ECO:0000313" key="2">
    <source>
        <dbReference type="Proteomes" id="UP000330809"/>
    </source>
</evidence>
<sequence length="43" mass="4674">MNERSCRLDDIEKCFGVVLPALDSSKPHVVGAGLPAMVTTRFI</sequence>
<name>A0A449IQJ3_PSEFR</name>
<reference evidence="1 2" key="1">
    <citation type="submission" date="2019-02" db="EMBL/GenBank/DDBJ databases">
        <authorList>
            <consortium name="Pathogen Informatics"/>
        </authorList>
    </citation>
    <scope>NUCLEOTIDE SEQUENCE [LARGE SCALE GENOMIC DNA]</scope>
    <source>
        <strain evidence="1 2">3012STDY7103891</strain>
    </source>
</reference>
<proteinExistence type="predicted"/>
<dbReference type="EMBL" id="CAACYJ010000040">
    <property type="protein sequence ID" value="VFB21701.1"/>
    <property type="molecule type" value="Genomic_DNA"/>
</dbReference>
<organism evidence="1 2">
    <name type="scientific">Pseudomonas fragi</name>
    <dbReference type="NCBI Taxonomy" id="296"/>
    <lineage>
        <taxon>Bacteria</taxon>
        <taxon>Pseudomonadati</taxon>
        <taxon>Pseudomonadota</taxon>
        <taxon>Gammaproteobacteria</taxon>
        <taxon>Pseudomonadales</taxon>
        <taxon>Pseudomonadaceae</taxon>
        <taxon>Pseudomonas</taxon>
    </lineage>
</organism>
<dbReference type="Proteomes" id="UP000330809">
    <property type="component" value="Unassembled WGS sequence"/>
</dbReference>
<dbReference type="AlphaFoldDB" id="A0A449IQJ3"/>
<evidence type="ECO:0000313" key="1">
    <source>
        <dbReference type="EMBL" id="VFB21701.1"/>
    </source>
</evidence>
<accession>A0A449IQJ3</accession>
<gene>
    <name evidence="1" type="ORF">NCTC10754_04373</name>
</gene>
<protein>
    <submittedName>
        <fullName evidence="1">Uncharacterized protein</fullName>
    </submittedName>
</protein>